<evidence type="ECO:0000256" key="2">
    <source>
        <dbReference type="ARBA" id="ARBA00023134"/>
    </source>
</evidence>
<comment type="similarity">
    <text evidence="3">Belongs to the TRAFAC class dynamin-like GTPase superfamily. Dynamin/Fzo/YdjA family.</text>
</comment>
<feature type="compositionally biased region" description="Low complexity" evidence="4">
    <location>
        <begin position="516"/>
        <end position="528"/>
    </location>
</feature>
<dbReference type="InterPro" id="IPR001401">
    <property type="entry name" value="Dynamin_GTPase"/>
</dbReference>
<dbReference type="PRINTS" id="PR00195">
    <property type="entry name" value="DYNAMIN"/>
</dbReference>
<feature type="compositionally biased region" description="Low complexity" evidence="4">
    <location>
        <begin position="537"/>
        <end position="558"/>
    </location>
</feature>
<reference evidence="7" key="1">
    <citation type="submission" date="2021-01" db="EMBL/GenBank/DDBJ databases">
        <authorList>
            <person name="Corre E."/>
            <person name="Pelletier E."/>
            <person name="Niang G."/>
            <person name="Scheremetjew M."/>
            <person name="Finn R."/>
            <person name="Kale V."/>
            <person name="Holt S."/>
            <person name="Cochrane G."/>
            <person name="Meng A."/>
            <person name="Brown T."/>
            <person name="Cohen L."/>
        </authorList>
    </citation>
    <scope>NUCLEOTIDE SEQUENCE</scope>
    <source>
        <strain evidence="7">UTEXLB2642</strain>
    </source>
</reference>
<dbReference type="CDD" id="cd08771">
    <property type="entry name" value="DLP_1"/>
    <property type="match status" value="1"/>
</dbReference>
<protein>
    <recommendedName>
        <fullName evidence="8">Dynamin GTPase</fullName>
    </recommendedName>
</protein>
<dbReference type="Pfam" id="PF00350">
    <property type="entry name" value="Dynamin_N"/>
    <property type="match status" value="1"/>
</dbReference>
<organism evidence="7">
    <name type="scientific">Chromulina nebulosa</name>
    <dbReference type="NCBI Taxonomy" id="96789"/>
    <lineage>
        <taxon>Eukaryota</taxon>
        <taxon>Sar</taxon>
        <taxon>Stramenopiles</taxon>
        <taxon>Ochrophyta</taxon>
        <taxon>Chrysophyceae</taxon>
        <taxon>Chromulinales</taxon>
        <taxon>Chromulinaceae</taxon>
        <taxon>Chromulina</taxon>
    </lineage>
</organism>
<proteinExistence type="inferred from homology"/>
<dbReference type="InterPro" id="IPR019762">
    <property type="entry name" value="Dynamin_GTPase_CS"/>
</dbReference>
<dbReference type="GO" id="GO:0005737">
    <property type="term" value="C:cytoplasm"/>
    <property type="evidence" value="ECO:0007669"/>
    <property type="project" value="TreeGrafter"/>
</dbReference>
<dbReference type="GO" id="GO:0005525">
    <property type="term" value="F:GTP binding"/>
    <property type="evidence" value="ECO:0007669"/>
    <property type="project" value="UniProtKB-KW"/>
</dbReference>
<dbReference type="InterPro" id="IPR030381">
    <property type="entry name" value="G_DYNAMIN_dom"/>
</dbReference>
<dbReference type="GO" id="GO:0003924">
    <property type="term" value="F:GTPase activity"/>
    <property type="evidence" value="ECO:0007669"/>
    <property type="project" value="InterPro"/>
</dbReference>
<dbReference type="GO" id="GO:0008017">
    <property type="term" value="F:microtubule binding"/>
    <property type="evidence" value="ECO:0007669"/>
    <property type="project" value="TreeGrafter"/>
</dbReference>
<dbReference type="AlphaFoldDB" id="A0A7S0XCP8"/>
<feature type="domain" description="Dynamin-type G" evidence="6">
    <location>
        <begin position="22"/>
        <end position="296"/>
    </location>
</feature>
<gene>
    <name evidence="7" type="ORF">CNEB1095_LOCUS1071</name>
</gene>
<dbReference type="PANTHER" id="PTHR11566:SF21">
    <property type="entry name" value="DYNAMIN RELATED PROTEIN 1, ISOFORM A"/>
    <property type="match status" value="1"/>
</dbReference>
<keyword evidence="1 3" id="KW-0547">Nucleotide-binding</keyword>
<evidence type="ECO:0000259" key="6">
    <source>
        <dbReference type="PROSITE" id="PS51718"/>
    </source>
</evidence>
<dbReference type="InterPro" id="IPR000375">
    <property type="entry name" value="Dynamin_stalk"/>
</dbReference>
<accession>A0A7S0XCP8</accession>
<dbReference type="Pfam" id="PF02212">
    <property type="entry name" value="GED"/>
    <property type="match status" value="1"/>
</dbReference>
<dbReference type="InterPro" id="IPR027417">
    <property type="entry name" value="P-loop_NTPase"/>
</dbReference>
<dbReference type="FunFam" id="3.40.50.300:FF:001027">
    <property type="entry name" value="dynamin-related protein 3A"/>
    <property type="match status" value="1"/>
</dbReference>
<dbReference type="GO" id="GO:0016020">
    <property type="term" value="C:membrane"/>
    <property type="evidence" value="ECO:0007669"/>
    <property type="project" value="TreeGrafter"/>
</dbReference>
<dbReference type="InterPro" id="IPR003130">
    <property type="entry name" value="GED"/>
</dbReference>
<dbReference type="PANTHER" id="PTHR11566">
    <property type="entry name" value="DYNAMIN"/>
    <property type="match status" value="1"/>
</dbReference>
<dbReference type="GO" id="GO:0005874">
    <property type="term" value="C:microtubule"/>
    <property type="evidence" value="ECO:0007669"/>
    <property type="project" value="TreeGrafter"/>
</dbReference>
<keyword evidence="2 3" id="KW-0342">GTP-binding</keyword>
<evidence type="ECO:0000313" key="7">
    <source>
        <dbReference type="EMBL" id="CAD8714882.1"/>
    </source>
</evidence>
<feature type="compositionally biased region" description="Low complexity" evidence="4">
    <location>
        <begin position="574"/>
        <end position="601"/>
    </location>
</feature>
<evidence type="ECO:0000259" key="5">
    <source>
        <dbReference type="PROSITE" id="PS51388"/>
    </source>
</evidence>
<evidence type="ECO:0000256" key="3">
    <source>
        <dbReference type="RuleBase" id="RU003932"/>
    </source>
</evidence>
<feature type="domain" description="GED" evidence="5">
    <location>
        <begin position="684"/>
        <end position="775"/>
    </location>
</feature>
<dbReference type="PROSITE" id="PS00410">
    <property type="entry name" value="G_DYNAMIN_1"/>
    <property type="match status" value="1"/>
</dbReference>
<feature type="region of interest" description="Disordered" evidence="4">
    <location>
        <begin position="516"/>
        <end position="645"/>
    </location>
</feature>
<feature type="compositionally biased region" description="Basic and acidic residues" evidence="4">
    <location>
        <begin position="611"/>
        <end position="636"/>
    </location>
</feature>
<evidence type="ECO:0000256" key="4">
    <source>
        <dbReference type="SAM" id="MobiDB-lite"/>
    </source>
</evidence>
<evidence type="ECO:0008006" key="8">
    <source>
        <dbReference type="Google" id="ProtNLM"/>
    </source>
</evidence>
<dbReference type="InterPro" id="IPR045063">
    <property type="entry name" value="Dynamin_N"/>
</dbReference>
<dbReference type="EMBL" id="HBFD01001646">
    <property type="protein sequence ID" value="CAD8714882.1"/>
    <property type="molecule type" value="Transcribed_RNA"/>
</dbReference>
<dbReference type="PROSITE" id="PS51388">
    <property type="entry name" value="GED"/>
    <property type="match status" value="1"/>
</dbReference>
<dbReference type="Gene3D" id="1.20.120.1240">
    <property type="entry name" value="Dynamin, middle domain"/>
    <property type="match status" value="2"/>
</dbReference>
<dbReference type="Pfam" id="PF01031">
    <property type="entry name" value="Dynamin_M"/>
    <property type="match status" value="1"/>
</dbReference>
<evidence type="ECO:0000256" key="1">
    <source>
        <dbReference type="ARBA" id="ARBA00022741"/>
    </source>
</evidence>
<dbReference type="PROSITE" id="PS51718">
    <property type="entry name" value="G_DYNAMIN_2"/>
    <property type="match status" value="1"/>
</dbReference>
<dbReference type="SMART" id="SM00053">
    <property type="entry name" value="DYNc"/>
    <property type="match status" value="1"/>
</dbReference>
<name>A0A7S0XCP8_9STRA</name>
<dbReference type="SMART" id="SM00302">
    <property type="entry name" value="GED"/>
    <property type="match status" value="1"/>
</dbReference>
<dbReference type="InterPro" id="IPR022812">
    <property type="entry name" value="Dynamin"/>
</dbReference>
<dbReference type="Gene3D" id="3.40.50.300">
    <property type="entry name" value="P-loop containing nucleotide triphosphate hydrolases"/>
    <property type="match status" value="1"/>
</dbReference>
<sequence length="777" mass="86773">MDQLIPIVNKLQDVFGAIGHHGIDLPQIVVVGSQSSGKSSVLESLVGQDFLPRGAGICTRRPLVLQLYTTHRGNESNDKSEWGEFFHLPGQKFYDFNEIRNEIQRETDRVTGKNKGISNKTINLKVFSPHVLNLTLVDLPGITKVPTGDQPEDVEDQIRAMCYEFITNPNAIILAVSAANQDLVNSEGLKMARQVDPDGDRTIGVLTKVDIMDQGTDCMDILTNKLIPLKRGYIAVVNRSQKDIQDNIPIRNGLAKEQTFFQSHAKYRQLLPRCGTQNLSRSLNQILIHHIKTCLPDIKSRITKMLIKLNASMEELGEPYDSQGYTKQGGILLKLITKFTNNISNCIDGKGSADGNIDMTEVRGGARLNYIFNEIFSKSLKNFDAFSGLDDMDIIVAITNANGPRPALFVPEMTFDLLVRKQIAKLEQPGLQCVDFVFEEMHRMSIQSETSELNRFPNLKEKVFEIVHKNLRACVIPTQKMISNLIQIELSYINTSHPDFIGGKMAANLAQSRIKQNQQAAAQPEASASTIYPNIGTNNPSSTNANGSTSNANSSESADVSSGKKYAVMSNGVNNTTQANNQPSNATTTNPTTNSQTTQPSGGFLGFLRPSIDKTNDIKAENKNDTKLDKQSDKQVYKSSNDNSFKNNNINNYNIWEDKSVKLPMVPDKMKHSPVLTDREIFDMEVIKCLIASYFDLVKKNFTDMVPKAIMHFLVNAFKESLPHELVAELYKDNLISELMKETDDVANKRKACREMKDLLQKALEIVNEVREYNNIK</sequence>
<dbReference type="SUPFAM" id="SSF52540">
    <property type="entry name" value="P-loop containing nucleoside triphosphate hydrolases"/>
    <property type="match status" value="1"/>
</dbReference>
<dbReference type="InterPro" id="IPR020850">
    <property type="entry name" value="GED_dom"/>
</dbReference>